<sequence>MSVSQHEMKAHRDSRNLKRHPCAPRAKAAPMEVWTSEEVKWLGGLCQVYWNGKFINKKLEPHFSGKANKPIGEKRGQLAAESPDTSLHVSVENEVNENVSTVEQLINESQKSQVAGPSGLRKIKRG</sequence>
<proteinExistence type="predicted"/>
<keyword evidence="2" id="KW-1185">Reference proteome</keyword>
<evidence type="ECO:0000313" key="2">
    <source>
        <dbReference type="Proteomes" id="UP001239111"/>
    </source>
</evidence>
<organism evidence="1 2">
    <name type="scientific">Eretmocerus hayati</name>
    <dbReference type="NCBI Taxonomy" id="131215"/>
    <lineage>
        <taxon>Eukaryota</taxon>
        <taxon>Metazoa</taxon>
        <taxon>Ecdysozoa</taxon>
        <taxon>Arthropoda</taxon>
        <taxon>Hexapoda</taxon>
        <taxon>Insecta</taxon>
        <taxon>Pterygota</taxon>
        <taxon>Neoptera</taxon>
        <taxon>Endopterygota</taxon>
        <taxon>Hymenoptera</taxon>
        <taxon>Apocrita</taxon>
        <taxon>Proctotrupomorpha</taxon>
        <taxon>Chalcidoidea</taxon>
        <taxon>Aphelinidae</taxon>
        <taxon>Aphelininae</taxon>
        <taxon>Eretmocerus</taxon>
    </lineage>
</organism>
<gene>
    <name evidence="1" type="ORF">QAD02_018224</name>
</gene>
<dbReference type="EMBL" id="CM056741">
    <property type="protein sequence ID" value="KAJ8682432.1"/>
    <property type="molecule type" value="Genomic_DNA"/>
</dbReference>
<dbReference type="Proteomes" id="UP001239111">
    <property type="component" value="Chromosome 1"/>
</dbReference>
<reference evidence="1" key="1">
    <citation type="submission" date="2023-04" db="EMBL/GenBank/DDBJ databases">
        <title>A chromosome-level genome assembly of the parasitoid wasp Eretmocerus hayati.</title>
        <authorList>
            <person name="Zhong Y."/>
            <person name="Liu S."/>
            <person name="Liu Y."/>
        </authorList>
    </citation>
    <scope>NUCLEOTIDE SEQUENCE</scope>
    <source>
        <strain evidence="1">ZJU_SS_LIU_2023</strain>
    </source>
</reference>
<accession>A0ACC2PGG0</accession>
<evidence type="ECO:0000313" key="1">
    <source>
        <dbReference type="EMBL" id="KAJ8682432.1"/>
    </source>
</evidence>
<protein>
    <submittedName>
        <fullName evidence="1">Uncharacterized protein</fullName>
    </submittedName>
</protein>
<comment type="caution">
    <text evidence="1">The sequence shown here is derived from an EMBL/GenBank/DDBJ whole genome shotgun (WGS) entry which is preliminary data.</text>
</comment>
<name>A0ACC2PGG0_9HYME</name>